<comment type="caution">
    <text evidence="3">The sequence shown here is derived from an EMBL/GenBank/DDBJ whole genome shotgun (WGS) entry which is preliminary data.</text>
</comment>
<proteinExistence type="predicted"/>
<accession>A0A926N6X3</accession>
<feature type="transmembrane region" description="Helical" evidence="1">
    <location>
        <begin position="35"/>
        <end position="60"/>
    </location>
</feature>
<evidence type="ECO:0000313" key="3">
    <source>
        <dbReference type="EMBL" id="MBD1370881.1"/>
    </source>
</evidence>
<protein>
    <submittedName>
        <fullName evidence="3">DUF3899 domain-containing protein</fullName>
    </submittedName>
</protein>
<dbReference type="EMBL" id="JACXAH010000002">
    <property type="protein sequence ID" value="MBD1370881.1"/>
    <property type="molecule type" value="Genomic_DNA"/>
</dbReference>
<evidence type="ECO:0000256" key="1">
    <source>
        <dbReference type="SAM" id="Phobius"/>
    </source>
</evidence>
<dbReference type="RefSeq" id="WP_191139213.1">
    <property type="nucleotide sequence ID" value="NZ_JACXAG020000002.1"/>
</dbReference>
<name>A0A926N6X3_9BACL</name>
<reference evidence="3" key="1">
    <citation type="submission" date="2020-09" db="EMBL/GenBank/DDBJ databases">
        <title>A novel bacterium of genus Hazenella, isolated from South China Sea.</title>
        <authorList>
            <person name="Huang H."/>
            <person name="Mo K."/>
            <person name="Hu Y."/>
        </authorList>
    </citation>
    <scope>NUCLEOTIDE SEQUENCE</scope>
    <source>
        <strain evidence="3">IB182357</strain>
    </source>
</reference>
<keyword evidence="1" id="KW-0472">Membrane</keyword>
<evidence type="ECO:0000313" key="4">
    <source>
        <dbReference type="Proteomes" id="UP000661691"/>
    </source>
</evidence>
<feature type="transmembrane region" description="Helical" evidence="1">
    <location>
        <begin position="5"/>
        <end position="23"/>
    </location>
</feature>
<sequence length="108" mass="12722">MPKKLLLYIMGITSLTMLITWLASDFNPLIFANYIFLLGLLFLVFAGFFYVVHGGFFTIFKKSWRMLMSKKKESFQEQADTEWMSPLIIIFFVCGLLFCFSSLFFYMD</sequence>
<feature type="domain" description="DUF3899" evidence="2">
    <location>
        <begin position="33"/>
        <end position="103"/>
    </location>
</feature>
<keyword evidence="4" id="KW-1185">Reference proteome</keyword>
<organism evidence="3 4">
    <name type="scientific">Polycladospora coralii</name>
    <dbReference type="NCBI Taxonomy" id="2771432"/>
    <lineage>
        <taxon>Bacteria</taxon>
        <taxon>Bacillati</taxon>
        <taxon>Bacillota</taxon>
        <taxon>Bacilli</taxon>
        <taxon>Bacillales</taxon>
        <taxon>Thermoactinomycetaceae</taxon>
        <taxon>Polycladospora</taxon>
    </lineage>
</organism>
<feature type="transmembrane region" description="Helical" evidence="1">
    <location>
        <begin position="81"/>
        <end position="107"/>
    </location>
</feature>
<dbReference type="Proteomes" id="UP000661691">
    <property type="component" value="Unassembled WGS sequence"/>
</dbReference>
<dbReference type="InterPro" id="IPR025007">
    <property type="entry name" value="DUF3899"/>
</dbReference>
<evidence type="ECO:0000259" key="2">
    <source>
        <dbReference type="Pfam" id="PF13038"/>
    </source>
</evidence>
<dbReference type="AlphaFoldDB" id="A0A926N6X3"/>
<keyword evidence="1" id="KW-1133">Transmembrane helix</keyword>
<dbReference type="Pfam" id="PF13038">
    <property type="entry name" value="DUF3899"/>
    <property type="match status" value="1"/>
</dbReference>
<keyword evidence="1" id="KW-0812">Transmembrane</keyword>
<gene>
    <name evidence="3" type="ORF">IC620_00705</name>
</gene>